<name>A0A915I1W5_ROMCU</name>
<dbReference type="WBParaSite" id="nRc.2.0.1.t07815-RA">
    <property type="protein sequence ID" value="nRc.2.0.1.t07815-RA"/>
    <property type="gene ID" value="nRc.2.0.1.g07815"/>
</dbReference>
<reference evidence="2" key="1">
    <citation type="submission" date="2022-11" db="UniProtKB">
        <authorList>
            <consortium name="WormBaseParasite"/>
        </authorList>
    </citation>
    <scope>IDENTIFICATION</scope>
</reference>
<accession>A0A915I1W5</accession>
<evidence type="ECO:0000313" key="2">
    <source>
        <dbReference type="WBParaSite" id="nRc.2.0.1.t07815-RA"/>
    </source>
</evidence>
<sequence length="82" mass="9446">MGEVHLHKIKAHKLSREIIYSGLVLSPKKREIFQFFQILCSKTFQICKFFPNVPPAPPFLYNLSCSNFVFNRACVLGSQIKT</sequence>
<dbReference type="AlphaFoldDB" id="A0A915I1W5"/>
<protein>
    <submittedName>
        <fullName evidence="2">Ovule protein</fullName>
    </submittedName>
</protein>
<keyword evidence="1" id="KW-1185">Reference proteome</keyword>
<evidence type="ECO:0000313" key="1">
    <source>
        <dbReference type="Proteomes" id="UP000887565"/>
    </source>
</evidence>
<dbReference type="Proteomes" id="UP000887565">
    <property type="component" value="Unplaced"/>
</dbReference>
<organism evidence="1 2">
    <name type="scientific">Romanomermis culicivorax</name>
    <name type="common">Nematode worm</name>
    <dbReference type="NCBI Taxonomy" id="13658"/>
    <lineage>
        <taxon>Eukaryota</taxon>
        <taxon>Metazoa</taxon>
        <taxon>Ecdysozoa</taxon>
        <taxon>Nematoda</taxon>
        <taxon>Enoplea</taxon>
        <taxon>Dorylaimia</taxon>
        <taxon>Mermithida</taxon>
        <taxon>Mermithoidea</taxon>
        <taxon>Mermithidae</taxon>
        <taxon>Romanomermis</taxon>
    </lineage>
</organism>
<proteinExistence type="predicted"/>